<dbReference type="Proteomes" id="UP000283680">
    <property type="component" value="Unassembled WGS sequence"/>
</dbReference>
<dbReference type="Pfam" id="PF14322">
    <property type="entry name" value="SusD-like_3"/>
    <property type="match status" value="1"/>
</dbReference>
<dbReference type="InterPro" id="IPR011990">
    <property type="entry name" value="TPR-like_helical_dom_sf"/>
</dbReference>
<dbReference type="InterPro" id="IPR012944">
    <property type="entry name" value="SusD_RagB_dom"/>
</dbReference>
<keyword evidence="4" id="KW-0472">Membrane</keyword>
<evidence type="ECO:0000313" key="9">
    <source>
        <dbReference type="EMBL" id="RGQ51536.1"/>
    </source>
</evidence>
<evidence type="ECO:0000256" key="1">
    <source>
        <dbReference type="ARBA" id="ARBA00004442"/>
    </source>
</evidence>
<dbReference type="SUPFAM" id="SSF48452">
    <property type="entry name" value="TPR-like"/>
    <property type="match status" value="1"/>
</dbReference>
<evidence type="ECO:0000313" key="10">
    <source>
        <dbReference type="Proteomes" id="UP000260759"/>
    </source>
</evidence>
<evidence type="ECO:0000259" key="7">
    <source>
        <dbReference type="Pfam" id="PF14322"/>
    </source>
</evidence>
<dbReference type="EMBL" id="QRTH01000004">
    <property type="protein sequence ID" value="RGQ51536.1"/>
    <property type="molecule type" value="Genomic_DNA"/>
</dbReference>
<evidence type="ECO:0000259" key="6">
    <source>
        <dbReference type="Pfam" id="PF07980"/>
    </source>
</evidence>
<dbReference type="PROSITE" id="PS51257">
    <property type="entry name" value="PROKAR_LIPOPROTEIN"/>
    <property type="match status" value="1"/>
</dbReference>
<evidence type="ECO:0000256" key="5">
    <source>
        <dbReference type="ARBA" id="ARBA00023237"/>
    </source>
</evidence>
<proteinExistence type="inferred from homology"/>
<dbReference type="Gene3D" id="1.25.40.390">
    <property type="match status" value="1"/>
</dbReference>
<evidence type="ECO:0000256" key="4">
    <source>
        <dbReference type="ARBA" id="ARBA00023136"/>
    </source>
</evidence>
<dbReference type="GO" id="GO:0009279">
    <property type="term" value="C:cell outer membrane"/>
    <property type="evidence" value="ECO:0007669"/>
    <property type="project" value="UniProtKB-SubCell"/>
</dbReference>
<dbReference type="EMBL" id="QSVA01000003">
    <property type="protein sequence ID" value="RGN95838.1"/>
    <property type="molecule type" value="Genomic_DNA"/>
</dbReference>
<organism evidence="8 10">
    <name type="scientific">Bacteroides uniformis</name>
    <dbReference type="NCBI Taxonomy" id="820"/>
    <lineage>
        <taxon>Bacteria</taxon>
        <taxon>Pseudomonadati</taxon>
        <taxon>Bacteroidota</taxon>
        <taxon>Bacteroidia</taxon>
        <taxon>Bacteroidales</taxon>
        <taxon>Bacteroidaceae</taxon>
        <taxon>Bacteroides</taxon>
    </lineage>
</organism>
<dbReference type="AlphaFoldDB" id="A0A3E5F3B4"/>
<sequence>MKREILLGLMAGVISFTSCDVDLLDIPQQGVTNEEAFYKTDQDCEEAIAAVYRSWRTAFSGGHGGASQYANGFFVKNLLADDFNTGGSRSDQTYAQEIFESAAMPTNGWIETYYKDLYTTIYLCNLVIEKFNSEDSVIKARNIAEAKFYRALCYFELTTLWGNPPLVDRVLKNSEEYKVSNSTREKLWEFIETDLTEAINSGVLTSKTSVDDKDGCTRATLEAAKTLLGKSYLYQQKFTDAKSLFKDVIGSGKYDLEDDINIFYHTAGNGSKEYVLECTRHYDTANMYAQGGWYGILANWAFGYGFIAGPESSSHFRFNATSGYSYFNPTKSLYEAYVAEEGVDGYRVSSWIRTFEQVVGMNIGINSTANRYGNEGYFRLKWLASLDDENVSYWCGNQSCTPVIRYADVLLMMAECCIQTNDPDADIYLNKVRTRAQLPSKSNVTMDDLKLERRLELAMEAVRFQDLIRWGDAPIVLADKGKKLPNFLIVPKEGNDLTTAKGIYNAQYDTSVSYTENERELAGWTPNRDELLPYPENEIEVNPNIVQNPGY</sequence>
<feature type="domain" description="SusD-like N-terminal" evidence="7">
    <location>
        <begin position="72"/>
        <end position="233"/>
    </location>
</feature>
<keyword evidence="3" id="KW-0732">Signal</keyword>
<comment type="subcellular location">
    <subcellularLocation>
        <location evidence="1">Cell outer membrane</location>
    </subcellularLocation>
</comment>
<protein>
    <submittedName>
        <fullName evidence="8">RagB/SusD family nutrient uptake outer membrane protein</fullName>
    </submittedName>
</protein>
<feature type="domain" description="RagB/SusD" evidence="6">
    <location>
        <begin position="367"/>
        <end position="551"/>
    </location>
</feature>
<evidence type="ECO:0000256" key="2">
    <source>
        <dbReference type="ARBA" id="ARBA00006275"/>
    </source>
</evidence>
<dbReference type="Pfam" id="PF07980">
    <property type="entry name" value="SusD_RagB"/>
    <property type="match status" value="1"/>
</dbReference>
<gene>
    <name evidence="9" type="ORF">DWY92_10235</name>
    <name evidence="8" type="ORF">DXB37_04475</name>
</gene>
<accession>A0A3E5F3B4</accession>
<keyword evidence="5" id="KW-0998">Cell outer membrane</keyword>
<dbReference type="InterPro" id="IPR033985">
    <property type="entry name" value="SusD-like_N"/>
</dbReference>
<reference evidence="10 11" key="1">
    <citation type="submission" date="2018-08" db="EMBL/GenBank/DDBJ databases">
        <title>A genome reference for cultivated species of the human gut microbiota.</title>
        <authorList>
            <person name="Zou Y."/>
            <person name="Xue W."/>
            <person name="Luo G."/>
        </authorList>
    </citation>
    <scope>NUCLEOTIDE SEQUENCE [LARGE SCALE GENOMIC DNA]</scope>
    <source>
        <strain evidence="9 11">AF28-11</strain>
        <strain evidence="8 10">OM03-4</strain>
    </source>
</reference>
<dbReference type="Proteomes" id="UP000260759">
    <property type="component" value="Unassembled WGS sequence"/>
</dbReference>
<comment type="similarity">
    <text evidence="2">Belongs to the SusD family.</text>
</comment>
<comment type="caution">
    <text evidence="8">The sequence shown here is derived from an EMBL/GenBank/DDBJ whole genome shotgun (WGS) entry which is preliminary data.</text>
</comment>
<dbReference type="RefSeq" id="WP_117599789.1">
    <property type="nucleotide sequence ID" value="NZ_CAXTQO010000020.1"/>
</dbReference>
<name>A0A3E5F3B4_BACUN</name>
<evidence type="ECO:0000313" key="8">
    <source>
        <dbReference type="EMBL" id="RGN95838.1"/>
    </source>
</evidence>
<evidence type="ECO:0000313" key="11">
    <source>
        <dbReference type="Proteomes" id="UP000283680"/>
    </source>
</evidence>
<evidence type="ECO:0000256" key="3">
    <source>
        <dbReference type="ARBA" id="ARBA00022729"/>
    </source>
</evidence>